<evidence type="ECO:0000256" key="2">
    <source>
        <dbReference type="ARBA" id="ARBA00022475"/>
    </source>
</evidence>
<evidence type="ECO:0000256" key="5">
    <source>
        <dbReference type="ARBA" id="ARBA00023136"/>
    </source>
</evidence>
<dbReference type="Gene3D" id="1.20.1250.20">
    <property type="entry name" value="MFS general substrate transporter like domains"/>
    <property type="match status" value="1"/>
</dbReference>
<feature type="transmembrane region" description="Helical" evidence="6">
    <location>
        <begin position="219"/>
        <end position="242"/>
    </location>
</feature>
<comment type="subcellular location">
    <subcellularLocation>
        <location evidence="1">Cell membrane</location>
        <topology evidence="1">Multi-pass membrane protein</topology>
    </subcellularLocation>
</comment>
<dbReference type="InterPro" id="IPR036259">
    <property type="entry name" value="MFS_trans_sf"/>
</dbReference>
<evidence type="ECO:0000256" key="3">
    <source>
        <dbReference type="ARBA" id="ARBA00022692"/>
    </source>
</evidence>
<dbReference type="RefSeq" id="WP_310792509.1">
    <property type="nucleotide sequence ID" value="NZ_CP134081.1"/>
</dbReference>
<accession>A0AAJ6M1Z7</accession>
<dbReference type="PANTHER" id="PTHR23513">
    <property type="entry name" value="INTEGRAL MEMBRANE EFFLUX PROTEIN-RELATED"/>
    <property type="match status" value="1"/>
</dbReference>
<keyword evidence="2" id="KW-1003">Cell membrane</keyword>
<dbReference type="Proteomes" id="UP001258207">
    <property type="component" value="Chromosome"/>
</dbReference>
<protein>
    <submittedName>
        <fullName evidence="7">MFS transporter</fullName>
    </submittedName>
</protein>
<feature type="transmembrane region" description="Helical" evidence="6">
    <location>
        <begin position="79"/>
        <end position="109"/>
    </location>
</feature>
<name>A0AAJ6M1Z7_9PSED</name>
<feature type="transmembrane region" description="Helical" evidence="6">
    <location>
        <begin position="369"/>
        <end position="388"/>
    </location>
</feature>
<evidence type="ECO:0000256" key="1">
    <source>
        <dbReference type="ARBA" id="ARBA00004651"/>
    </source>
</evidence>
<dbReference type="EMBL" id="CP134081">
    <property type="protein sequence ID" value="WNC10845.1"/>
    <property type="molecule type" value="Genomic_DNA"/>
</dbReference>
<feature type="transmembrane region" description="Helical" evidence="6">
    <location>
        <begin position="254"/>
        <end position="275"/>
    </location>
</feature>
<keyword evidence="3 6" id="KW-0812">Transmembrane</keyword>
<feature type="transmembrane region" description="Helical" evidence="6">
    <location>
        <begin position="159"/>
        <end position="181"/>
    </location>
</feature>
<feature type="transmembrane region" description="Helical" evidence="6">
    <location>
        <begin position="7"/>
        <end position="31"/>
    </location>
</feature>
<feature type="transmembrane region" description="Helical" evidence="6">
    <location>
        <begin position="287"/>
        <end position="314"/>
    </location>
</feature>
<dbReference type="GO" id="GO:0005886">
    <property type="term" value="C:plasma membrane"/>
    <property type="evidence" value="ECO:0007669"/>
    <property type="project" value="UniProtKB-SubCell"/>
</dbReference>
<keyword evidence="5 6" id="KW-0472">Membrane</keyword>
<dbReference type="Pfam" id="PF07690">
    <property type="entry name" value="MFS_1"/>
    <property type="match status" value="1"/>
</dbReference>
<organism evidence="7 8">
    <name type="scientific">Pseudomonas coleopterorum</name>
    <dbReference type="NCBI Taxonomy" id="1605838"/>
    <lineage>
        <taxon>Bacteria</taxon>
        <taxon>Pseudomonadati</taxon>
        <taxon>Pseudomonadota</taxon>
        <taxon>Gammaproteobacteria</taxon>
        <taxon>Pseudomonadales</taxon>
        <taxon>Pseudomonadaceae</taxon>
        <taxon>Pseudomonas</taxon>
    </lineage>
</organism>
<evidence type="ECO:0000256" key="6">
    <source>
        <dbReference type="SAM" id="Phobius"/>
    </source>
</evidence>
<dbReference type="PANTHER" id="PTHR23513:SF6">
    <property type="entry name" value="MAJOR FACILITATOR SUPERFAMILY ASSOCIATED DOMAIN-CONTAINING PROTEIN"/>
    <property type="match status" value="1"/>
</dbReference>
<dbReference type="GO" id="GO:0022857">
    <property type="term" value="F:transmembrane transporter activity"/>
    <property type="evidence" value="ECO:0007669"/>
    <property type="project" value="InterPro"/>
</dbReference>
<sequence length="402" mass="43617">MRKDYIAFFVSLFLSRLADQILLFIVPLVVFQATQSAAWAGLAFFVESLPRFLAFPFCGVLCDRFSPVRILHISQIYRVLLCVLAVILSLLFGGIAWLVVLSALCGILTTQGVMAREVLMPRVFHHYSYTKTLSYSQIADQSGLVLGPLVAALMLEVWAWHWVVLCVAGVFLLADASMLIWQRLSQIDIAPFDQDQGAWLQPFRVAVGHIRTTAQLRKIITLAVGVNLIVGVTAATSAAMVIGSFSADKDSYAWLQAAGAVATIAILVLLARVVIPLKVLGGVSYVLIAAGGFICAMAPNLAGYVSGFLLIVGFDKMFNVYMRSIRQRVIPPQDFGKTVGVITLLNNLSQPAAGLLVALLAAPVGTQKVILILAILSTVLGATAHWWLAHATQCASEQRTYR</sequence>
<evidence type="ECO:0000313" key="7">
    <source>
        <dbReference type="EMBL" id="WNC10845.1"/>
    </source>
</evidence>
<dbReference type="InterPro" id="IPR011701">
    <property type="entry name" value="MFS"/>
</dbReference>
<feature type="transmembrane region" description="Helical" evidence="6">
    <location>
        <begin position="37"/>
        <end position="58"/>
    </location>
</feature>
<proteinExistence type="predicted"/>
<dbReference type="CDD" id="cd06173">
    <property type="entry name" value="MFS_MefA_like"/>
    <property type="match status" value="1"/>
</dbReference>
<dbReference type="SUPFAM" id="SSF103473">
    <property type="entry name" value="MFS general substrate transporter"/>
    <property type="match status" value="1"/>
</dbReference>
<reference evidence="7" key="1">
    <citation type="submission" date="2023-09" db="EMBL/GenBank/DDBJ databases">
        <title>First report of Pseudomonas coleopterorum DJ13 causing leaf spot on Rhododendron pulchrum Sweet in China.</title>
        <authorList>
            <person name="Zhang Y."/>
        </authorList>
    </citation>
    <scope>NUCLEOTIDE SEQUENCE</scope>
    <source>
        <strain evidence="7">DJ13</strain>
    </source>
</reference>
<evidence type="ECO:0000256" key="4">
    <source>
        <dbReference type="ARBA" id="ARBA00022989"/>
    </source>
</evidence>
<gene>
    <name evidence="7" type="ORF">RI108_05325</name>
</gene>
<evidence type="ECO:0000313" key="8">
    <source>
        <dbReference type="Proteomes" id="UP001258207"/>
    </source>
</evidence>
<keyword evidence="4 6" id="KW-1133">Transmembrane helix</keyword>
<dbReference type="AlphaFoldDB" id="A0AAJ6M1Z7"/>